<dbReference type="Pfam" id="PF21939">
    <property type="entry name" value="Gp10_C"/>
    <property type="match status" value="1"/>
</dbReference>
<dbReference type="InterPro" id="IPR053827">
    <property type="entry name" value="Gp10_C"/>
</dbReference>
<evidence type="ECO:0000256" key="1">
    <source>
        <dbReference type="SAM" id="MobiDB-lite"/>
    </source>
</evidence>
<accession>A0A5H7IIB9</accession>
<feature type="domain" description="Baseplate structural protein Gp10 C-terminal" evidence="2">
    <location>
        <begin position="117"/>
        <end position="269"/>
    </location>
</feature>
<protein>
    <recommendedName>
        <fullName evidence="2">Baseplate structural protein Gp10 C-terminal domain-containing protein</fullName>
    </recommendedName>
</protein>
<evidence type="ECO:0000259" key="2">
    <source>
        <dbReference type="Pfam" id="PF21939"/>
    </source>
</evidence>
<comment type="caution">
    <text evidence="3">The sequence shown here is derived from an EMBL/GenBank/DDBJ whole genome shotgun (WGS) entry which is preliminary data.</text>
</comment>
<feature type="region of interest" description="Disordered" evidence="1">
    <location>
        <begin position="219"/>
        <end position="248"/>
    </location>
</feature>
<name>A0A5H7IIB9_SALET</name>
<reference evidence="3" key="1">
    <citation type="submission" date="2019-03" db="EMBL/GenBank/DDBJ databases">
        <authorList>
            <person name="Ashton P.M."/>
            <person name="Dallman T."/>
            <person name="Nair S."/>
            <person name="De Pinna E."/>
            <person name="Peters T."/>
            <person name="Grant K."/>
        </authorList>
    </citation>
    <scope>NUCLEOTIDE SEQUENCE</scope>
    <source>
        <strain evidence="3">266927</strain>
    </source>
</reference>
<dbReference type="EMBL" id="AAIETE010000007">
    <property type="protein sequence ID" value="ECD4527328.1"/>
    <property type="molecule type" value="Genomic_DNA"/>
</dbReference>
<evidence type="ECO:0000313" key="3">
    <source>
        <dbReference type="EMBL" id="ECD4527328.1"/>
    </source>
</evidence>
<organism evidence="3">
    <name type="scientific">Salmonella enterica subsp. enterica serovar Mapo</name>
    <dbReference type="NCBI Taxonomy" id="2564752"/>
    <lineage>
        <taxon>Bacteria</taxon>
        <taxon>Pseudomonadati</taxon>
        <taxon>Pseudomonadota</taxon>
        <taxon>Gammaproteobacteria</taxon>
        <taxon>Enterobacterales</taxon>
        <taxon>Enterobacteriaceae</taxon>
        <taxon>Salmonella</taxon>
    </lineage>
</organism>
<feature type="compositionally biased region" description="Gly residues" evidence="1">
    <location>
        <begin position="224"/>
        <end position="233"/>
    </location>
</feature>
<proteinExistence type="predicted"/>
<sequence length="270" mass="28776">MPIENATVISELNPDWPVGASDFVSQGDDQIRMMKKVLQNTFPNASAPITANPDKINGLTDHLYYSEGDGTDSNPAMIATTNNSPDSPAPLAMTTQSPSSIVMSANPYYVLNWGVVINAVFPVGCQYTSYTDSRNPHDILGFGTWEPIVGLIAGVGSATDCQGYAQNYSAGYQPGFWRVQNFHVVHTEYDVSLTMDAVPPHVHPEATINSFYNDSGHTATVPGDGAGSTGSAGGHTPTGTGHLTIGEGTPTDSTAFFNPYYGAYIWKRTA</sequence>
<gene>
    <name evidence="3" type="ORF">E0940_11020</name>
</gene>
<dbReference type="AlphaFoldDB" id="A0A5H7IIB9"/>